<sequence length="423" mass="44153">MIALARKLGQNYAYVVAGVVFLALLVAAGLRSAPGVMIVPLERAFGWSRDVISLSAAIGIFLYGLAGPFAAALMQRFGIRRVLVAALALMAVSTAASSAMTRPAHLMLTWGVLSGVGAGCVAVVLGAAVVNRWFTTNRGLMMGLLTASTATGTLIFMPLLAALAESGGWRPVVWAVAAACAALIPLALWLVPERPADVGLRPYGAAADAPAVAGPPATGLLQAAFGALARATGKRDFWFLIGTFFICGFTTNGLIGTHFIALCSDRGLAEVQAAGLLAAMGAFDLIGTTLSGWLTDRYDPRKLLFVYYGLRGLSLMFLPFSDFSFYSLGVFTVFYGLDWIATVPPTLKLANESFGEREAPVVFGWIVAGHQLGAAAAAFFAGAMRTVQGDYFYAFLIAGGTGLIAALLALQVRGARPGRLAVA</sequence>
<evidence type="ECO:0000256" key="3">
    <source>
        <dbReference type="ARBA" id="ARBA00023136"/>
    </source>
</evidence>
<dbReference type="EMBL" id="JBHSHD010000007">
    <property type="protein sequence ID" value="MFC4820422.1"/>
    <property type="molecule type" value="Genomic_DNA"/>
</dbReference>
<organism evidence="6 7">
    <name type="scientific">Dokdonella ginsengisoli</name>
    <dbReference type="NCBI Taxonomy" id="363846"/>
    <lineage>
        <taxon>Bacteria</taxon>
        <taxon>Pseudomonadati</taxon>
        <taxon>Pseudomonadota</taxon>
        <taxon>Gammaproteobacteria</taxon>
        <taxon>Lysobacterales</taxon>
        <taxon>Rhodanobacteraceae</taxon>
        <taxon>Dokdonella</taxon>
    </lineage>
</organism>
<dbReference type="PANTHER" id="PTHR11360:SF290">
    <property type="entry name" value="MONOCARBOXYLATE MFS PERMEASE"/>
    <property type="match status" value="1"/>
</dbReference>
<feature type="domain" description="Major facilitator superfamily (MFS) profile" evidence="5">
    <location>
        <begin position="15"/>
        <end position="417"/>
    </location>
</feature>
<feature type="transmembrane region" description="Helical" evidence="4">
    <location>
        <begin position="391"/>
        <end position="410"/>
    </location>
</feature>
<feature type="transmembrane region" description="Helical" evidence="4">
    <location>
        <begin position="12"/>
        <end position="31"/>
    </location>
</feature>
<feature type="transmembrane region" description="Helical" evidence="4">
    <location>
        <begin position="82"/>
        <end position="101"/>
    </location>
</feature>
<dbReference type="SUPFAM" id="SSF103473">
    <property type="entry name" value="MFS general substrate transporter"/>
    <property type="match status" value="1"/>
</dbReference>
<feature type="transmembrane region" description="Helical" evidence="4">
    <location>
        <begin position="326"/>
        <end position="347"/>
    </location>
</feature>
<evidence type="ECO:0000256" key="4">
    <source>
        <dbReference type="SAM" id="Phobius"/>
    </source>
</evidence>
<keyword evidence="2 4" id="KW-1133">Transmembrane helix</keyword>
<evidence type="ECO:0000313" key="7">
    <source>
        <dbReference type="Proteomes" id="UP001595886"/>
    </source>
</evidence>
<feature type="transmembrane region" description="Helical" evidence="4">
    <location>
        <begin position="107"/>
        <end position="130"/>
    </location>
</feature>
<dbReference type="PANTHER" id="PTHR11360">
    <property type="entry name" value="MONOCARBOXYLATE TRANSPORTER"/>
    <property type="match status" value="1"/>
</dbReference>
<evidence type="ECO:0000259" key="5">
    <source>
        <dbReference type="PROSITE" id="PS50850"/>
    </source>
</evidence>
<dbReference type="InterPro" id="IPR050327">
    <property type="entry name" value="Proton-linked_MCT"/>
</dbReference>
<feature type="transmembrane region" description="Helical" evidence="4">
    <location>
        <begin position="237"/>
        <end position="261"/>
    </location>
</feature>
<evidence type="ECO:0000313" key="6">
    <source>
        <dbReference type="EMBL" id="MFC4820422.1"/>
    </source>
</evidence>
<feature type="transmembrane region" description="Helical" evidence="4">
    <location>
        <begin position="51"/>
        <end position="70"/>
    </location>
</feature>
<evidence type="ECO:0000256" key="2">
    <source>
        <dbReference type="ARBA" id="ARBA00022989"/>
    </source>
</evidence>
<reference evidence="7" key="1">
    <citation type="journal article" date="2019" name="Int. J. Syst. Evol. Microbiol.">
        <title>The Global Catalogue of Microorganisms (GCM) 10K type strain sequencing project: providing services to taxonomists for standard genome sequencing and annotation.</title>
        <authorList>
            <consortium name="The Broad Institute Genomics Platform"/>
            <consortium name="The Broad Institute Genome Sequencing Center for Infectious Disease"/>
            <person name="Wu L."/>
            <person name="Ma J."/>
        </authorList>
    </citation>
    <scope>NUCLEOTIDE SEQUENCE [LARGE SCALE GENOMIC DNA]</scope>
    <source>
        <strain evidence="7">CCUG 30340</strain>
    </source>
</reference>
<accession>A0ABV9QY71</accession>
<dbReference type="CDD" id="cd17355">
    <property type="entry name" value="MFS_YcxA_like"/>
    <property type="match status" value="1"/>
</dbReference>
<keyword evidence="3 4" id="KW-0472">Membrane</keyword>
<feature type="transmembrane region" description="Helical" evidence="4">
    <location>
        <begin position="359"/>
        <end position="379"/>
    </location>
</feature>
<keyword evidence="7" id="KW-1185">Reference proteome</keyword>
<dbReference type="InterPro" id="IPR011701">
    <property type="entry name" value="MFS"/>
</dbReference>
<feature type="transmembrane region" description="Helical" evidence="4">
    <location>
        <begin position="273"/>
        <end position="294"/>
    </location>
</feature>
<dbReference type="InterPro" id="IPR020846">
    <property type="entry name" value="MFS_dom"/>
</dbReference>
<dbReference type="Pfam" id="PF07690">
    <property type="entry name" value="MFS_1"/>
    <property type="match status" value="1"/>
</dbReference>
<dbReference type="PROSITE" id="PS50850">
    <property type="entry name" value="MFS"/>
    <property type="match status" value="1"/>
</dbReference>
<evidence type="ECO:0000256" key="1">
    <source>
        <dbReference type="ARBA" id="ARBA00022692"/>
    </source>
</evidence>
<name>A0ABV9QY71_9GAMM</name>
<dbReference type="Proteomes" id="UP001595886">
    <property type="component" value="Unassembled WGS sequence"/>
</dbReference>
<protein>
    <submittedName>
        <fullName evidence="6">MFS transporter</fullName>
    </submittedName>
</protein>
<dbReference type="InterPro" id="IPR036259">
    <property type="entry name" value="MFS_trans_sf"/>
</dbReference>
<gene>
    <name evidence="6" type="ORF">ACFO6Q_08800</name>
</gene>
<proteinExistence type="predicted"/>
<keyword evidence="1 4" id="KW-0812">Transmembrane</keyword>
<feature type="transmembrane region" description="Helical" evidence="4">
    <location>
        <begin position="172"/>
        <end position="191"/>
    </location>
</feature>
<feature type="transmembrane region" description="Helical" evidence="4">
    <location>
        <begin position="142"/>
        <end position="160"/>
    </location>
</feature>
<dbReference type="RefSeq" id="WP_380020276.1">
    <property type="nucleotide sequence ID" value="NZ_JBHSHD010000007.1"/>
</dbReference>
<dbReference type="Gene3D" id="1.20.1250.20">
    <property type="entry name" value="MFS general substrate transporter like domains"/>
    <property type="match status" value="2"/>
</dbReference>
<comment type="caution">
    <text evidence="6">The sequence shown here is derived from an EMBL/GenBank/DDBJ whole genome shotgun (WGS) entry which is preliminary data.</text>
</comment>